<feature type="compositionally biased region" description="Polar residues" evidence="1">
    <location>
        <begin position="236"/>
        <end position="253"/>
    </location>
</feature>
<gene>
    <name evidence="2" type="ORF">AK812_SmicGene27558</name>
</gene>
<accession>A0A1Q9D6K2</accession>
<comment type="caution">
    <text evidence="2">The sequence shown here is derived from an EMBL/GenBank/DDBJ whole genome shotgun (WGS) entry which is preliminary data.</text>
</comment>
<sequence length="1610" mass="175330">MSAPAAERAKSDAPAAFKQIDSQRLLKDEAMKIVNALRPNVEDKPVVTVLDVKMGEQDLVDPVNYELMKSYVPALLKGVELPNADLIAALLYVGCIYGFWTEAFVAVKGNKGKMKDLEVLSAVGDDKAESEEEGEAPREFEFRELEAPSAGSIRVVPLEDSTGEPVPTEPVHVHVTFPAYLGSEKSLPWALDVPFPVMEQTALAIPTPTVALDVAISAQCIRPDGAADGFKFYTNRGPNTTSPRGQSTIQLPSEQAKKRVQKGDKSAAAKKQKDPVPPEQNMAPAEDPEQAKAQAGAEKLLLAKLTDCVPPSFTVKCPQGASVAVGARGITVELNKQWDLAQILAGWKQISQREQVQVGAATGSRDLVKTGEYPRSFADFMATSHEQVLQSGHVIDLDEIALGIFSPLQCSFELADLLPLQGSRKSSDFVEKEVQKALRAAGVNVPVSGSTPPPQVVLKLRMPKQEVKAEQPHVAPATGHKVAAALPVQPVVDTVITASPVDPAIADTQVDADMQQANLTACADPEMPPAVETPAHEQGDVDMGPPAAETAPTQTEMPVDQQGDVDMPPACTAMPPPSTTPVKPKPSGAIDSTLQEQTPLDPPEPSDAVDSTQLQTPGDPPKPSDAVDSTQEQAPVDPPKLCDAVDSTQEQVPVDPPKLCADEETSVAAQPRMRHADTMSTMVLGQWSREDLQEAVQDEPKPSLVAALGVKYFGMSANGADESMDAAEMAEASSLLTWAAHVLGPSCNSETRDVSLAAAEEMAGETIRGTALLPHETKLFLAPAVESVNEALSRIRELTGLQDVHTQKLKELYEKVQAKEDEACAKINAAIVLILKAWDNLKPQPALLERIDENGEQPMEVDDLDQEMMAELDAQLLATTLDEDAKMEPLPADVSSQVPGAAKDLKGASTGEPGSGTPDPHKAVDGLLGNAEIKATEGAGGLLGNSEIKSAEGAGGLSGNSEIKAADLEGAGGAANMEVALVKPSGIKGAVGTALDKGLIQDILLRRPDSFQLQEASLALKDGETEEERLLRIAHNIYMKFNRSHKSDKSLDDLFLEYLRCDGRWMESNLVVKQVTSKGQLVEGVECYMRYMDLKKKEGAVTAKLIRDEKRTLQEKLDQSPDPDVLPFVMAHPDLPGSEDWELVRVFESAKITKSSARKSEPLRNGYHDELELHRASLQEALQKLQADGLEDPAEQQQCIETLTSHMKNYSDSANMIKKKAEPKPKEDLSFVGAVKMLQQSHKVPISYVQVPMRTSVTDDTVIQREANRQYWTHMVKHSEWAASHPCSQYPETSIPMFLYGDDVKFNRQEKLTCVYLGFILADKKGLAMRTHFPIFIVRVVTSLNAAIFGFTPARPILNADGTCEGEGVPEMLNKPLVVDNIVEVVRFPLCELRGDWKFYKDVWPGVSKADQLKSAYAAFRAWCRERKIVHSQPLFQPKHLRGKDGEVELAAKAYNARVVTSWLADTLIELVHQEGYDTEELVLLAQCMHYQSDLMNNVELAPRYLESNHIQAISYAADASLAAYLGLAAQCARAGVPYFQAVQEMVFFAATERGYNFRYYHTFLAEDMNGRLVGIASRVHSRALERSTLQRYYLWLIADDMGAESDDDV</sequence>
<reference evidence="2 3" key="1">
    <citation type="submission" date="2016-02" db="EMBL/GenBank/DDBJ databases">
        <title>Genome analysis of coral dinoflagellate symbionts highlights evolutionary adaptations to a symbiotic lifestyle.</title>
        <authorList>
            <person name="Aranda M."/>
            <person name="Li Y."/>
            <person name="Liew Y.J."/>
            <person name="Baumgarten S."/>
            <person name="Simakov O."/>
            <person name="Wilson M."/>
            <person name="Piel J."/>
            <person name="Ashoor H."/>
            <person name="Bougouffa S."/>
            <person name="Bajic V.B."/>
            <person name="Ryu T."/>
            <person name="Ravasi T."/>
            <person name="Bayer T."/>
            <person name="Micklem G."/>
            <person name="Kim H."/>
            <person name="Bhak J."/>
            <person name="Lajeunesse T.C."/>
            <person name="Voolstra C.R."/>
        </authorList>
    </citation>
    <scope>NUCLEOTIDE SEQUENCE [LARGE SCALE GENOMIC DNA]</scope>
    <source>
        <strain evidence="2 3">CCMP2467</strain>
    </source>
</reference>
<organism evidence="2 3">
    <name type="scientific">Symbiodinium microadriaticum</name>
    <name type="common">Dinoflagellate</name>
    <name type="synonym">Zooxanthella microadriatica</name>
    <dbReference type="NCBI Taxonomy" id="2951"/>
    <lineage>
        <taxon>Eukaryota</taxon>
        <taxon>Sar</taxon>
        <taxon>Alveolata</taxon>
        <taxon>Dinophyceae</taxon>
        <taxon>Suessiales</taxon>
        <taxon>Symbiodiniaceae</taxon>
        <taxon>Symbiodinium</taxon>
    </lineage>
</organism>
<dbReference type="OrthoDB" id="440720at2759"/>
<proteinExistence type="predicted"/>
<evidence type="ECO:0000256" key="1">
    <source>
        <dbReference type="SAM" id="MobiDB-lite"/>
    </source>
</evidence>
<protein>
    <submittedName>
        <fullName evidence="2">Uncharacterized protein</fullName>
    </submittedName>
</protein>
<dbReference type="EMBL" id="LSRX01000693">
    <property type="protein sequence ID" value="OLP90819.1"/>
    <property type="molecule type" value="Genomic_DNA"/>
</dbReference>
<feature type="region of interest" description="Disordered" evidence="1">
    <location>
        <begin position="890"/>
        <end position="920"/>
    </location>
</feature>
<feature type="region of interest" description="Disordered" evidence="1">
    <location>
        <begin position="523"/>
        <end position="657"/>
    </location>
</feature>
<dbReference type="Proteomes" id="UP000186817">
    <property type="component" value="Unassembled WGS sequence"/>
</dbReference>
<evidence type="ECO:0000313" key="2">
    <source>
        <dbReference type="EMBL" id="OLP90819.1"/>
    </source>
</evidence>
<name>A0A1Q9D6K2_SYMMI</name>
<feature type="region of interest" description="Disordered" evidence="1">
    <location>
        <begin position="232"/>
        <end position="294"/>
    </location>
</feature>
<feature type="compositionally biased region" description="Basic and acidic residues" evidence="1">
    <location>
        <begin position="255"/>
        <end position="276"/>
    </location>
</feature>
<evidence type="ECO:0000313" key="3">
    <source>
        <dbReference type="Proteomes" id="UP000186817"/>
    </source>
</evidence>
<keyword evidence="3" id="KW-1185">Reference proteome</keyword>